<name>A0A7D5SXN0_9EURY</name>
<dbReference type="GeneID" id="56085259"/>
<proteinExistence type="predicted"/>
<dbReference type="OrthoDB" id="336477at2157"/>
<dbReference type="EMBL" id="CP058909">
    <property type="protein sequence ID" value="QLH84087.1"/>
    <property type="molecule type" value="Genomic_DNA"/>
</dbReference>
<organism evidence="2 3">
    <name type="scientific">Halosimplex pelagicum</name>
    <dbReference type="NCBI Taxonomy" id="869886"/>
    <lineage>
        <taxon>Archaea</taxon>
        <taxon>Methanobacteriati</taxon>
        <taxon>Methanobacteriota</taxon>
        <taxon>Stenosarchaea group</taxon>
        <taxon>Halobacteria</taxon>
        <taxon>Halobacteriales</taxon>
        <taxon>Haloarculaceae</taxon>
        <taxon>Halosimplex</taxon>
    </lineage>
</organism>
<gene>
    <name evidence="2" type="ORF">HZS54_21680</name>
</gene>
<evidence type="ECO:0000313" key="3">
    <source>
        <dbReference type="Proteomes" id="UP000509346"/>
    </source>
</evidence>
<keyword evidence="3" id="KW-1185">Reference proteome</keyword>
<reference evidence="2 3" key="1">
    <citation type="submission" date="2020-07" db="EMBL/GenBank/DDBJ databases">
        <title>Halosimplex litoreum sp. nov. and Halosimplex rubrum sp. nov., isolated from different salt environments.</title>
        <authorList>
            <person name="Cui H."/>
        </authorList>
    </citation>
    <scope>NUCLEOTIDE SEQUENCE [LARGE SCALE GENOMIC DNA]</scope>
    <source>
        <strain evidence="2 3">R2</strain>
    </source>
</reference>
<dbReference type="Pfam" id="PF24350">
    <property type="entry name" value="DUF7510"/>
    <property type="match status" value="1"/>
</dbReference>
<dbReference type="InterPro" id="IPR055932">
    <property type="entry name" value="DUF7510"/>
</dbReference>
<evidence type="ECO:0000313" key="2">
    <source>
        <dbReference type="EMBL" id="QLH84087.1"/>
    </source>
</evidence>
<protein>
    <submittedName>
        <fullName evidence="2">Uncharacterized protein</fullName>
    </submittedName>
</protein>
<dbReference type="AlphaFoldDB" id="A0A7D5SXN0"/>
<feature type="region of interest" description="Disordered" evidence="1">
    <location>
        <begin position="37"/>
        <end position="112"/>
    </location>
</feature>
<dbReference type="Proteomes" id="UP000509346">
    <property type="component" value="Chromosome"/>
</dbReference>
<dbReference type="RefSeq" id="WP_179919184.1">
    <property type="nucleotide sequence ID" value="NZ_CP058909.1"/>
</dbReference>
<evidence type="ECO:0000256" key="1">
    <source>
        <dbReference type="SAM" id="MobiDB-lite"/>
    </source>
</evidence>
<feature type="compositionally biased region" description="Basic and acidic residues" evidence="1">
    <location>
        <begin position="98"/>
        <end position="112"/>
    </location>
</feature>
<sequence length="112" mass="12012">MSGTNADGPVSVDVDIEDGRTTVEVTGQRRVATVVRSESGERIYLPPEPTDDEDGEATPYRPTGGDNPYEGIADDSPYGSSRRAPATLGRSPTADGFRIVHPEPVTDVRLLR</sequence>
<accession>A0A7D5SXN0</accession>
<dbReference type="KEGG" id="hpel:HZS54_21680"/>